<keyword evidence="1" id="KW-0812">Transmembrane</keyword>
<gene>
    <name evidence="3" type="ORF">PoB_006689900</name>
</gene>
<keyword evidence="1" id="KW-0472">Membrane</keyword>
<organism evidence="3 4">
    <name type="scientific">Plakobranchus ocellatus</name>
    <dbReference type="NCBI Taxonomy" id="259542"/>
    <lineage>
        <taxon>Eukaryota</taxon>
        <taxon>Metazoa</taxon>
        <taxon>Spiralia</taxon>
        <taxon>Lophotrochozoa</taxon>
        <taxon>Mollusca</taxon>
        <taxon>Gastropoda</taxon>
        <taxon>Heterobranchia</taxon>
        <taxon>Euthyneura</taxon>
        <taxon>Panpulmonata</taxon>
        <taxon>Sacoglossa</taxon>
        <taxon>Placobranchoidea</taxon>
        <taxon>Plakobranchidae</taxon>
        <taxon>Plakobranchus</taxon>
    </lineage>
</organism>
<keyword evidence="2" id="KW-0732">Signal</keyword>
<keyword evidence="1" id="KW-1133">Transmembrane helix</keyword>
<dbReference type="AlphaFoldDB" id="A0AAV4D8B6"/>
<dbReference type="EMBL" id="BLXT01007613">
    <property type="protein sequence ID" value="GFO40394.1"/>
    <property type="molecule type" value="Genomic_DNA"/>
</dbReference>
<name>A0AAV4D8B6_9GAST</name>
<feature type="signal peptide" evidence="2">
    <location>
        <begin position="1"/>
        <end position="25"/>
    </location>
</feature>
<keyword evidence="4" id="KW-1185">Reference proteome</keyword>
<feature type="chain" id="PRO_5043394141" evidence="2">
    <location>
        <begin position="26"/>
        <end position="321"/>
    </location>
</feature>
<feature type="transmembrane region" description="Helical" evidence="1">
    <location>
        <begin position="119"/>
        <end position="138"/>
    </location>
</feature>
<evidence type="ECO:0000313" key="4">
    <source>
        <dbReference type="Proteomes" id="UP000735302"/>
    </source>
</evidence>
<evidence type="ECO:0000313" key="3">
    <source>
        <dbReference type="EMBL" id="GFO40394.1"/>
    </source>
</evidence>
<comment type="caution">
    <text evidence="3">The sequence shown here is derived from an EMBL/GenBank/DDBJ whole genome shotgun (WGS) entry which is preliminary data.</text>
</comment>
<protein>
    <submittedName>
        <fullName evidence="3">Uncharacterized protein</fullName>
    </submittedName>
</protein>
<proteinExistence type="predicted"/>
<feature type="transmembrane region" description="Helical" evidence="1">
    <location>
        <begin position="84"/>
        <end position="107"/>
    </location>
</feature>
<evidence type="ECO:0000256" key="2">
    <source>
        <dbReference type="SAM" id="SignalP"/>
    </source>
</evidence>
<feature type="transmembrane region" description="Helical" evidence="1">
    <location>
        <begin position="144"/>
        <end position="165"/>
    </location>
</feature>
<dbReference type="Proteomes" id="UP000735302">
    <property type="component" value="Unassembled WGS sequence"/>
</dbReference>
<sequence>MISVALNVHGVCLILCVPLIPLVDSRKPNLSIEFHDTSILHFGRPVDLKCSACLEISGNLSWIIIDKNPINEQSVPLNDPRVTFSSGIACIALTASHALLLLLLLLLRTQLCLPGRIVLLFPLLLLLKLLVLIEALLLQPMFQLLQLIGEAGLFSNYLLLLQLLVSIRTRMCPNMMDSTLRLDVNKKLQFQDIACEAYLILNNNITNQRRSINPPFTIVEGPQKPSLKVYYHEPPSTILVNEELVAYCVACLGAYSTITWRLLNASDEPVTNENLLGSLTLEEKNTKGNLRIVFLYIKVSGANRSSGKKLSFYKISTVRAS</sequence>
<evidence type="ECO:0000256" key="1">
    <source>
        <dbReference type="SAM" id="Phobius"/>
    </source>
</evidence>
<accession>A0AAV4D8B6</accession>
<reference evidence="3 4" key="1">
    <citation type="journal article" date="2021" name="Elife">
        <title>Chloroplast acquisition without the gene transfer in kleptoplastic sea slugs, Plakobranchus ocellatus.</title>
        <authorList>
            <person name="Maeda T."/>
            <person name="Takahashi S."/>
            <person name="Yoshida T."/>
            <person name="Shimamura S."/>
            <person name="Takaki Y."/>
            <person name="Nagai Y."/>
            <person name="Toyoda A."/>
            <person name="Suzuki Y."/>
            <person name="Arimoto A."/>
            <person name="Ishii H."/>
            <person name="Satoh N."/>
            <person name="Nishiyama T."/>
            <person name="Hasebe M."/>
            <person name="Maruyama T."/>
            <person name="Minagawa J."/>
            <person name="Obokata J."/>
            <person name="Shigenobu S."/>
        </authorList>
    </citation>
    <scope>NUCLEOTIDE SEQUENCE [LARGE SCALE GENOMIC DNA]</scope>
</reference>